<dbReference type="PIRSF" id="PIRSF005578">
    <property type="entry name" value="TlyA"/>
    <property type="match status" value="1"/>
</dbReference>
<dbReference type="CDD" id="cd02440">
    <property type="entry name" value="AdoMet_MTases"/>
    <property type="match status" value="1"/>
</dbReference>
<dbReference type="InterPro" id="IPR004538">
    <property type="entry name" value="Hemolysin_A/TlyA"/>
</dbReference>
<dbReference type="SUPFAM" id="SSF55174">
    <property type="entry name" value="Alpha-L RNA-binding motif"/>
    <property type="match status" value="1"/>
</dbReference>
<dbReference type="SUPFAM" id="SSF53335">
    <property type="entry name" value="S-adenosyl-L-methionine-dependent methyltransferases"/>
    <property type="match status" value="1"/>
</dbReference>
<evidence type="ECO:0000313" key="6">
    <source>
        <dbReference type="Proteomes" id="UP000233730"/>
    </source>
</evidence>
<dbReference type="GO" id="GO:0051301">
    <property type="term" value="P:cell division"/>
    <property type="evidence" value="ECO:0007669"/>
    <property type="project" value="UniProtKB-KW"/>
</dbReference>
<dbReference type="InterPro" id="IPR036986">
    <property type="entry name" value="S4_RNA-bd_sf"/>
</dbReference>
<dbReference type="Gene3D" id="3.40.50.150">
    <property type="entry name" value="Vaccinia Virus protein VP39"/>
    <property type="match status" value="1"/>
</dbReference>
<keyword evidence="5" id="KW-0131">Cell cycle</keyword>
<dbReference type="GO" id="GO:0003723">
    <property type="term" value="F:RNA binding"/>
    <property type="evidence" value="ECO:0007669"/>
    <property type="project" value="UniProtKB-KW"/>
</dbReference>
<dbReference type="GO" id="GO:0032259">
    <property type="term" value="P:methylation"/>
    <property type="evidence" value="ECO:0007669"/>
    <property type="project" value="InterPro"/>
</dbReference>
<dbReference type="CDD" id="cd00165">
    <property type="entry name" value="S4"/>
    <property type="match status" value="1"/>
</dbReference>
<evidence type="ECO:0000259" key="4">
    <source>
        <dbReference type="SMART" id="SM00363"/>
    </source>
</evidence>
<dbReference type="PROSITE" id="PS50889">
    <property type="entry name" value="S4"/>
    <property type="match status" value="1"/>
</dbReference>
<feature type="domain" description="RNA-binding S4" evidence="4">
    <location>
        <begin position="5"/>
        <end position="69"/>
    </location>
</feature>
<dbReference type="InterPro" id="IPR047048">
    <property type="entry name" value="TlyA"/>
</dbReference>
<proteinExistence type="inferred from homology"/>
<dbReference type="Gene3D" id="3.10.290.10">
    <property type="entry name" value="RNA-binding S4 domain"/>
    <property type="match status" value="1"/>
</dbReference>
<evidence type="ECO:0000256" key="2">
    <source>
        <dbReference type="ARBA" id="ARBA00029460"/>
    </source>
</evidence>
<accession>A0A2N3QIP2</accession>
<evidence type="ECO:0000256" key="1">
    <source>
        <dbReference type="ARBA" id="ARBA00022884"/>
    </source>
</evidence>
<keyword evidence="5" id="KW-0132">Cell division</keyword>
<dbReference type="InterPro" id="IPR002877">
    <property type="entry name" value="RNA_MeTrfase_FtsJ_dom"/>
</dbReference>
<dbReference type="EMBL" id="PCGZ01000003">
    <property type="protein sequence ID" value="PKU91328.1"/>
    <property type="molecule type" value="Genomic_DNA"/>
</dbReference>
<gene>
    <name evidence="5" type="ORF">CQR46_0415</name>
</gene>
<keyword evidence="1 3" id="KW-0694">RNA-binding</keyword>
<dbReference type="AlphaFoldDB" id="A0A2N3QIP2"/>
<dbReference type="InterPro" id="IPR029063">
    <property type="entry name" value="SAM-dependent_MTases_sf"/>
</dbReference>
<comment type="similarity">
    <text evidence="2">Belongs to the TlyA family.</text>
</comment>
<dbReference type="Proteomes" id="UP000233730">
    <property type="component" value="Unassembled WGS sequence"/>
</dbReference>
<dbReference type="SMART" id="SM00363">
    <property type="entry name" value="S4"/>
    <property type="match status" value="1"/>
</dbReference>
<reference evidence="5 6" key="1">
    <citation type="submission" date="2017-10" db="EMBL/GenBank/DDBJ databases">
        <title>Bifidobacterium genomics.</title>
        <authorList>
            <person name="Lugli G.A."/>
            <person name="Milani C."/>
            <person name="Mancabelli L."/>
        </authorList>
    </citation>
    <scope>NUCLEOTIDE SEQUENCE [LARGE SCALE GENOMIC DNA]</scope>
    <source>
        <strain evidence="5 6">1524B</strain>
    </source>
</reference>
<dbReference type="InterPro" id="IPR002942">
    <property type="entry name" value="S4_RNA-bd"/>
</dbReference>
<dbReference type="PANTHER" id="PTHR32319">
    <property type="entry name" value="BACTERIAL HEMOLYSIN-LIKE PROTEIN"/>
    <property type="match status" value="1"/>
</dbReference>
<evidence type="ECO:0000313" key="5">
    <source>
        <dbReference type="EMBL" id="PKU91328.1"/>
    </source>
</evidence>
<comment type="caution">
    <text evidence="5">The sequence shown here is derived from an EMBL/GenBank/DDBJ whole genome shotgun (WGS) entry which is preliminary data.</text>
</comment>
<dbReference type="Pfam" id="PF01728">
    <property type="entry name" value="FtsJ"/>
    <property type="match status" value="1"/>
</dbReference>
<dbReference type="Pfam" id="PF01479">
    <property type="entry name" value="S4"/>
    <property type="match status" value="1"/>
</dbReference>
<evidence type="ECO:0000256" key="3">
    <source>
        <dbReference type="PROSITE-ProRule" id="PRU00182"/>
    </source>
</evidence>
<sequence length="249" mass="26308">MVGMERLDAYVARCALAPSRAKAQRLIRDGSVFVDGVCVRKPSAPVPGGAHVDVRGADDYVSRGAYKLLGAFSAFAPHGLRPPEGLDCLDIGASTGGFCDVLLRGGARRVIALDVGHGQLDARIAADPRITEMSGVNIRDVGPEDLPFVPQMVVSDVSFISLTYVLPVVARIAAPGASVVMLVKPQFEVGRQGLGKHGIVTDPQLRAHALDDVVRCARECGLDVVATADSPIEGTHGNIEYLMYARARA</sequence>
<name>A0A2N3QIP2_9BIFI</name>
<organism evidence="5 6">
    <name type="scientific">Bifidobacterium pseudolongum subsp. globosum</name>
    <dbReference type="NCBI Taxonomy" id="1690"/>
    <lineage>
        <taxon>Bacteria</taxon>
        <taxon>Bacillati</taxon>
        <taxon>Actinomycetota</taxon>
        <taxon>Actinomycetes</taxon>
        <taxon>Bifidobacteriales</taxon>
        <taxon>Bifidobacteriaceae</taxon>
        <taxon>Bifidobacterium</taxon>
    </lineage>
</organism>
<protein>
    <submittedName>
        <fullName evidence="5">Cell division protein FtsJ</fullName>
    </submittedName>
</protein>
<dbReference type="PANTHER" id="PTHR32319:SF0">
    <property type="entry name" value="BACTERIAL HEMOLYSIN-LIKE PROTEIN"/>
    <property type="match status" value="1"/>
</dbReference>
<dbReference type="GO" id="GO:0008168">
    <property type="term" value="F:methyltransferase activity"/>
    <property type="evidence" value="ECO:0007669"/>
    <property type="project" value="InterPro"/>
</dbReference>